<dbReference type="InterPro" id="IPR036249">
    <property type="entry name" value="Thioredoxin-like_sf"/>
</dbReference>
<evidence type="ECO:0000259" key="5">
    <source>
        <dbReference type="PROSITE" id="PS50404"/>
    </source>
</evidence>
<dbReference type="EMBL" id="CACVBS010000079">
    <property type="protein sequence ID" value="CAA7269449.1"/>
    <property type="molecule type" value="Genomic_DNA"/>
</dbReference>
<gene>
    <name evidence="7" type="ORF">AAE3_LOCUS11844</name>
</gene>
<comment type="catalytic activity">
    <reaction evidence="4">
        <text>RX + glutathione = an S-substituted glutathione + a halide anion + H(+)</text>
        <dbReference type="Rhea" id="RHEA:16437"/>
        <dbReference type="ChEBI" id="CHEBI:15378"/>
        <dbReference type="ChEBI" id="CHEBI:16042"/>
        <dbReference type="ChEBI" id="CHEBI:17792"/>
        <dbReference type="ChEBI" id="CHEBI:57925"/>
        <dbReference type="ChEBI" id="CHEBI:90779"/>
        <dbReference type="EC" id="2.5.1.18"/>
    </reaction>
</comment>
<evidence type="ECO:0000256" key="1">
    <source>
        <dbReference type="ARBA" id="ARBA00010128"/>
    </source>
</evidence>
<dbReference type="AlphaFoldDB" id="A0A8S0VU13"/>
<evidence type="ECO:0000256" key="2">
    <source>
        <dbReference type="ARBA" id="ARBA00012452"/>
    </source>
</evidence>
<dbReference type="PANTHER" id="PTHR43900:SF3">
    <property type="entry name" value="GLUTATHIONE S-TRANSFERASE RHO"/>
    <property type="match status" value="1"/>
</dbReference>
<dbReference type="InterPro" id="IPR004046">
    <property type="entry name" value="GST_C"/>
</dbReference>
<dbReference type="PANTHER" id="PTHR43900">
    <property type="entry name" value="GLUTATHIONE S-TRANSFERASE RHO"/>
    <property type="match status" value="1"/>
</dbReference>
<dbReference type="GO" id="GO:0004364">
    <property type="term" value="F:glutathione transferase activity"/>
    <property type="evidence" value="ECO:0007669"/>
    <property type="project" value="UniProtKB-EC"/>
</dbReference>
<dbReference type="FunFam" id="1.20.1050.10:FF:000004">
    <property type="entry name" value="Glutathione S-transferase F2"/>
    <property type="match status" value="1"/>
</dbReference>
<dbReference type="GO" id="GO:0043295">
    <property type="term" value="F:glutathione binding"/>
    <property type="evidence" value="ECO:0007669"/>
    <property type="project" value="TreeGrafter"/>
</dbReference>
<dbReference type="PROSITE" id="PS50405">
    <property type="entry name" value="GST_CTER"/>
    <property type="match status" value="1"/>
</dbReference>
<dbReference type="InterPro" id="IPR040079">
    <property type="entry name" value="Glutathione_S-Trfase"/>
</dbReference>
<dbReference type="Proteomes" id="UP000467700">
    <property type="component" value="Unassembled WGS sequence"/>
</dbReference>
<dbReference type="OrthoDB" id="249703at2759"/>
<name>A0A8S0VU13_CYCAE</name>
<dbReference type="InterPro" id="IPR004045">
    <property type="entry name" value="Glutathione_S-Trfase_N"/>
</dbReference>
<evidence type="ECO:0000313" key="8">
    <source>
        <dbReference type="Proteomes" id="UP000467700"/>
    </source>
</evidence>
<dbReference type="GO" id="GO:0009636">
    <property type="term" value="P:response to toxic substance"/>
    <property type="evidence" value="ECO:0007669"/>
    <property type="project" value="UniProtKB-ARBA"/>
</dbReference>
<dbReference type="Gene3D" id="3.40.30.10">
    <property type="entry name" value="Glutaredoxin"/>
    <property type="match status" value="1"/>
</dbReference>
<keyword evidence="3" id="KW-0808">Transferase</keyword>
<keyword evidence="8" id="KW-1185">Reference proteome</keyword>
<dbReference type="Pfam" id="PF02798">
    <property type="entry name" value="GST_N"/>
    <property type="match status" value="1"/>
</dbReference>
<dbReference type="GO" id="GO:0005737">
    <property type="term" value="C:cytoplasm"/>
    <property type="evidence" value="ECO:0007669"/>
    <property type="project" value="TreeGrafter"/>
</dbReference>
<dbReference type="PROSITE" id="PS50404">
    <property type="entry name" value="GST_NTER"/>
    <property type="match status" value="1"/>
</dbReference>
<sequence>MVFKLYGSPISTCTKRVALVLHEKQVPFEFHPIDFSKGEHKAPEFVKHQPFGQVPYIDDDGFILYESRAICQYIAAKYPDQGTKGLLPTELKAAALFQQASSVEMSNFDDNASKLVFEKVFKPHFGLTFDQATYDRLLTTLTAKLDAYDNILSKQKYLAGDELTLADLYHLPYGSMLPVAGANVLETKPNVHRWFTELSSRPAWLAVKDGVKGTA</sequence>
<dbReference type="Gene3D" id="1.20.1050.10">
    <property type="match status" value="1"/>
</dbReference>
<protein>
    <recommendedName>
        <fullName evidence="2">glutathione transferase</fullName>
        <ecNumber evidence="2">2.5.1.18</ecNumber>
    </recommendedName>
</protein>
<feature type="domain" description="GST N-terminal" evidence="5">
    <location>
        <begin position="1"/>
        <end position="82"/>
    </location>
</feature>
<reference evidence="7 8" key="1">
    <citation type="submission" date="2020-01" db="EMBL/GenBank/DDBJ databases">
        <authorList>
            <person name="Gupta K D."/>
        </authorList>
    </citation>
    <scope>NUCLEOTIDE SEQUENCE [LARGE SCALE GENOMIC DNA]</scope>
</reference>
<dbReference type="FunFam" id="3.40.30.10:FF:000016">
    <property type="entry name" value="Glutathione S-transferase F2"/>
    <property type="match status" value="1"/>
</dbReference>
<dbReference type="SUPFAM" id="SSF52833">
    <property type="entry name" value="Thioredoxin-like"/>
    <property type="match status" value="1"/>
</dbReference>
<dbReference type="EC" id="2.5.1.18" evidence="2"/>
<evidence type="ECO:0000256" key="3">
    <source>
        <dbReference type="ARBA" id="ARBA00022679"/>
    </source>
</evidence>
<dbReference type="GO" id="GO:0006749">
    <property type="term" value="P:glutathione metabolic process"/>
    <property type="evidence" value="ECO:0007669"/>
    <property type="project" value="TreeGrafter"/>
</dbReference>
<dbReference type="SUPFAM" id="SSF47616">
    <property type="entry name" value="GST C-terminal domain-like"/>
    <property type="match status" value="1"/>
</dbReference>
<dbReference type="SFLD" id="SFLDG01154">
    <property type="entry name" value="Main.5:_Phi-like"/>
    <property type="match status" value="1"/>
</dbReference>
<dbReference type="InterPro" id="IPR036282">
    <property type="entry name" value="Glutathione-S-Trfase_C_sf"/>
</dbReference>
<organism evidence="7 8">
    <name type="scientific">Cyclocybe aegerita</name>
    <name type="common">Black poplar mushroom</name>
    <name type="synonym">Agrocybe aegerita</name>
    <dbReference type="NCBI Taxonomy" id="1973307"/>
    <lineage>
        <taxon>Eukaryota</taxon>
        <taxon>Fungi</taxon>
        <taxon>Dikarya</taxon>
        <taxon>Basidiomycota</taxon>
        <taxon>Agaricomycotina</taxon>
        <taxon>Agaricomycetes</taxon>
        <taxon>Agaricomycetidae</taxon>
        <taxon>Agaricales</taxon>
        <taxon>Agaricineae</taxon>
        <taxon>Bolbitiaceae</taxon>
        <taxon>Cyclocybe</taxon>
    </lineage>
</organism>
<dbReference type="CDD" id="cd03053">
    <property type="entry name" value="GST_N_Phi"/>
    <property type="match status" value="1"/>
</dbReference>
<proteinExistence type="inferred from homology"/>
<evidence type="ECO:0000313" key="7">
    <source>
        <dbReference type="EMBL" id="CAA7269449.1"/>
    </source>
</evidence>
<dbReference type="InterPro" id="IPR010987">
    <property type="entry name" value="Glutathione-S-Trfase_C-like"/>
</dbReference>
<feature type="domain" description="GST C-terminal" evidence="6">
    <location>
        <begin position="90"/>
        <end position="215"/>
    </location>
</feature>
<evidence type="ECO:0000259" key="6">
    <source>
        <dbReference type="PROSITE" id="PS50405"/>
    </source>
</evidence>
<accession>A0A8S0VU13</accession>
<comment type="caution">
    <text evidence="7">The sequence shown here is derived from an EMBL/GenBank/DDBJ whole genome shotgun (WGS) entry which is preliminary data.</text>
</comment>
<dbReference type="Pfam" id="PF00043">
    <property type="entry name" value="GST_C"/>
    <property type="match status" value="1"/>
</dbReference>
<comment type="similarity">
    <text evidence="1">Belongs to the GST superfamily. Phi family.</text>
</comment>
<dbReference type="SFLD" id="SFLDG00358">
    <property type="entry name" value="Main_(cytGST)"/>
    <property type="match status" value="1"/>
</dbReference>
<dbReference type="SFLD" id="SFLDS00019">
    <property type="entry name" value="Glutathione_Transferase_(cytos"/>
    <property type="match status" value="1"/>
</dbReference>
<evidence type="ECO:0000256" key="4">
    <source>
        <dbReference type="ARBA" id="ARBA00047960"/>
    </source>
</evidence>